<accession>A0A090M6N2</accession>
<evidence type="ECO:0000313" key="4">
    <source>
        <dbReference type="Proteomes" id="UP000009170"/>
    </source>
</evidence>
<proteinExistence type="predicted"/>
<reference evidence="3 4" key="2">
    <citation type="journal article" date="2014" name="BMC Genomics">
        <title>An improved genome of the model marine alga Ostreococcus tauri unfolds by assessing Illumina de novo assemblies.</title>
        <authorList>
            <person name="Blanc-Mathieu R."/>
            <person name="Verhelst B."/>
            <person name="Derelle E."/>
            <person name="Rombauts S."/>
            <person name="Bouget F.Y."/>
            <person name="Carre I."/>
            <person name="Chateau A."/>
            <person name="Eyre-Walker A."/>
            <person name="Grimsley N."/>
            <person name="Moreau H."/>
            <person name="Piegu B."/>
            <person name="Rivals E."/>
            <person name="Schackwitz W."/>
            <person name="Van de Peer Y."/>
            <person name="Piganeau G."/>
        </authorList>
    </citation>
    <scope>NUCLEOTIDE SEQUENCE [LARGE SCALE GENOMIC DNA]</scope>
    <source>
        <strain evidence="4">OTTH 0595 / CCAP 157/2 / RCC745</strain>
    </source>
</reference>
<evidence type="ECO:0000256" key="1">
    <source>
        <dbReference type="SAM" id="Coils"/>
    </source>
</evidence>
<name>A0A090M6N2_OSTTA</name>
<feature type="coiled-coil region" evidence="1">
    <location>
        <begin position="65"/>
        <end position="96"/>
    </location>
</feature>
<protein>
    <submittedName>
        <fullName evidence="3">Unnamed product</fullName>
    </submittedName>
</protein>
<dbReference type="RefSeq" id="XP_003079847.2">
    <property type="nucleotide sequence ID" value="XM_003079799.2"/>
</dbReference>
<dbReference type="Proteomes" id="UP000009170">
    <property type="component" value="Unassembled WGS sequence"/>
</dbReference>
<sequence>MWDVSDRIDRSQVLPSTRGRARDALEASRVNAVVDSRVLSSSRSLRNQNGFPLDDDDDELLALQRREKLERSKTLREALERQIEEKRERREGEVVARASRAARAKADALAMKRSSELEAMLRGLSERFEETTVRVDEAWVHAPRAVQDDASEEDVFEEESTFIRLSDDETWESEETRLVAPSPLETPKKAASAVLKSPPKPNTPPAANADDDDDKHLFRRGSVKAFVKLWDTPRKASRP</sequence>
<evidence type="ECO:0000313" key="3">
    <source>
        <dbReference type="EMBL" id="CEF98347.1"/>
    </source>
</evidence>
<organism evidence="3 4">
    <name type="scientific">Ostreococcus tauri</name>
    <name type="common">Marine green alga</name>
    <dbReference type="NCBI Taxonomy" id="70448"/>
    <lineage>
        <taxon>Eukaryota</taxon>
        <taxon>Viridiplantae</taxon>
        <taxon>Chlorophyta</taxon>
        <taxon>Mamiellophyceae</taxon>
        <taxon>Mamiellales</taxon>
        <taxon>Bathycoccaceae</taxon>
        <taxon>Ostreococcus</taxon>
    </lineage>
</organism>
<dbReference type="EMBL" id="CAID01000006">
    <property type="protein sequence ID" value="CEF98347.1"/>
    <property type="molecule type" value="Genomic_DNA"/>
</dbReference>
<comment type="caution">
    <text evidence="3">The sequence shown here is derived from an EMBL/GenBank/DDBJ whole genome shotgun (WGS) entry which is preliminary data.</text>
</comment>
<reference evidence="4" key="1">
    <citation type="journal article" date="2006" name="Proc. Natl. Acad. Sci. U.S.A.">
        <title>Genome analysis of the smallest free-living eukaryote Ostreococcus tauri unveils many unique features.</title>
        <authorList>
            <person name="Derelle E."/>
            <person name="Ferraz C."/>
            <person name="Rombauts S."/>
            <person name="Rouze P."/>
            <person name="Worden A.Z."/>
            <person name="Robbens S."/>
            <person name="Partensky F."/>
            <person name="Degroeve S."/>
            <person name="Echeynie S."/>
            <person name="Cooke R."/>
            <person name="Saeys Y."/>
            <person name="Wuyts J."/>
            <person name="Jabbari K."/>
            <person name="Bowler C."/>
            <person name="Panaud O."/>
            <person name="Piegu B."/>
            <person name="Ball S.G."/>
            <person name="Ral J.-P."/>
            <person name="Bouget F.-Y."/>
            <person name="Piganeau G."/>
            <person name="De Baets B."/>
            <person name="Picard A."/>
            <person name="Delseny M."/>
            <person name="Demaille J."/>
            <person name="Van de Peer Y."/>
            <person name="Moreau H."/>
        </authorList>
    </citation>
    <scope>NUCLEOTIDE SEQUENCE [LARGE SCALE GENOMIC DNA]</scope>
    <source>
        <strain evidence="4">OTTH 0595 / CCAP 157/2 / RCC745</strain>
    </source>
</reference>
<keyword evidence="1" id="KW-0175">Coiled coil</keyword>
<evidence type="ECO:0000256" key="2">
    <source>
        <dbReference type="SAM" id="MobiDB-lite"/>
    </source>
</evidence>
<dbReference type="InParanoid" id="A0A090M6N2"/>
<dbReference type="AlphaFoldDB" id="A0A090M6N2"/>
<feature type="region of interest" description="Disordered" evidence="2">
    <location>
        <begin position="166"/>
        <end position="215"/>
    </location>
</feature>
<dbReference type="GeneID" id="9835470"/>
<dbReference type="KEGG" id="ota:OT_ostta06g02140"/>
<gene>
    <name evidence="3" type="ORF">OT_ostta06g02140</name>
</gene>
<keyword evidence="4" id="KW-1185">Reference proteome</keyword>